<accession>A0ABQ3DDU6</accession>
<dbReference type="RefSeq" id="WP_189895169.1">
    <property type="nucleotide sequence ID" value="NZ_BMVN01000109.1"/>
</dbReference>
<comment type="caution">
    <text evidence="1">The sequence shown here is derived from an EMBL/GenBank/DDBJ whole genome shotgun (WGS) entry which is preliminary data.</text>
</comment>
<dbReference type="EMBL" id="BMVN01000109">
    <property type="protein sequence ID" value="GHA76080.1"/>
    <property type="molecule type" value="Genomic_DNA"/>
</dbReference>
<organism evidence="1 2">
    <name type="scientific">Streptomyces canarius</name>
    <dbReference type="NCBI Taxonomy" id="285453"/>
    <lineage>
        <taxon>Bacteria</taxon>
        <taxon>Bacillati</taxon>
        <taxon>Actinomycetota</taxon>
        <taxon>Actinomycetes</taxon>
        <taxon>Kitasatosporales</taxon>
        <taxon>Streptomycetaceae</taxon>
        <taxon>Streptomyces</taxon>
    </lineage>
</organism>
<evidence type="ECO:0000313" key="2">
    <source>
        <dbReference type="Proteomes" id="UP000653644"/>
    </source>
</evidence>
<proteinExistence type="predicted"/>
<protein>
    <recommendedName>
        <fullName evidence="3">MftR C-terminal domain-containing protein</fullName>
    </recommendedName>
</protein>
<dbReference type="Proteomes" id="UP000653644">
    <property type="component" value="Unassembled WGS sequence"/>
</dbReference>
<sequence length="127" mass="13296">MSHDAVAPVIALRRHTSAVERLDELTAALAEDLDEGRWAPAALERTLASRLLVACAGDGQFTPARLRETLWEGSVALPYAGGGRLARLLAQLCAVTAHPAPGAEPALSTGARLLERVAQDAPAGDRP</sequence>
<gene>
    <name evidence="1" type="ORF">GCM10010345_92680</name>
</gene>
<name>A0ABQ3DDU6_9ACTN</name>
<keyword evidence="2" id="KW-1185">Reference proteome</keyword>
<evidence type="ECO:0000313" key="1">
    <source>
        <dbReference type="EMBL" id="GHA76080.1"/>
    </source>
</evidence>
<evidence type="ECO:0008006" key="3">
    <source>
        <dbReference type="Google" id="ProtNLM"/>
    </source>
</evidence>
<reference evidence="2" key="1">
    <citation type="journal article" date="2019" name="Int. J. Syst. Evol. Microbiol.">
        <title>The Global Catalogue of Microorganisms (GCM) 10K type strain sequencing project: providing services to taxonomists for standard genome sequencing and annotation.</title>
        <authorList>
            <consortium name="The Broad Institute Genomics Platform"/>
            <consortium name="The Broad Institute Genome Sequencing Center for Infectious Disease"/>
            <person name="Wu L."/>
            <person name="Ma J."/>
        </authorList>
    </citation>
    <scope>NUCLEOTIDE SEQUENCE [LARGE SCALE GENOMIC DNA]</scope>
    <source>
        <strain evidence="2">JCM 4733</strain>
    </source>
</reference>